<keyword evidence="3" id="KW-1185">Reference proteome</keyword>
<reference evidence="2 3" key="1">
    <citation type="submission" date="2014-06" db="EMBL/GenBank/DDBJ databases">
        <authorList>
            <person name="Swart Estienne"/>
        </authorList>
    </citation>
    <scope>NUCLEOTIDE SEQUENCE [LARGE SCALE GENOMIC DNA]</scope>
    <source>
        <strain evidence="2 3">130c</strain>
    </source>
</reference>
<feature type="compositionally biased region" description="Polar residues" evidence="1">
    <location>
        <begin position="1"/>
        <end position="19"/>
    </location>
</feature>
<feature type="region of interest" description="Disordered" evidence="1">
    <location>
        <begin position="1"/>
        <end position="33"/>
    </location>
</feature>
<accession>A0A078B4L9</accession>
<gene>
    <name evidence="2" type="primary">Contig540.g592</name>
    <name evidence="2" type="ORF">STYLEM_17290</name>
</gene>
<sequence>MFYETGSNLNMRSLTNLHNSKQSSKKSSTKNSVLNHQNQQISGSSAGGVVQTGQLILQPQRSQIYFIDRESQMQFETIIEQDQEGRSFLMQRDDPQCKSQRIEGGNLIDSELYEDSSASSHVYQMQQMYTLKKEYSISSLDKIQRTRKHSKINQIQRFQDDKDSNNSNCHQLLRKKFTYDNNMYNRISDSYEMDAI</sequence>
<dbReference type="AlphaFoldDB" id="A0A078B4L9"/>
<organism evidence="2 3">
    <name type="scientific">Stylonychia lemnae</name>
    <name type="common">Ciliate</name>
    <dbReference type="NCBI Taxonomy" id="5949"/>
    <lineage>
        <taxon>Eukaryota</taxon>
        <taxon>Sar</taxon>
        <taxon>Alveolata</taxon>
        <taxon>Ciliophora</taxon>
        <taxon>Intramacronucleata</taxon>
        <taxon>Spirotrichea</taxon>
        <taxon>Stichotrichia</taxon>
        <taxon>Sporadotrichida</taxon>
        <taxon>Oxytrichidae</taxon>
        <taxon>Stylonychinae</taxon>
        <taxon>Stylonychia</taxon>
    </lineage>
</organism>
<evidence type="ECO:0000313" key="2">
    <source>
        <dbReference type="EMBL" id="CDW88172.1"/>
    </source>
</evidence>
<dbReference type="InParanoid" id="A0A078B4L9"/>
<dbReference type="Proteomes" id="UP000039865">
    <property type="component" value="Unassembled WGS sequence"/>
</dbReference>
<proteinExistence type="predicted"/>
<protein>
    <submittedName>
        <fullName evidence="2">Uncharacterized protein</fullName>
    </submittedName>
</protein>
<evidence type="ECO:0000313" key="3">
    <source>
        <dbReference type="Proteomes" id="UP000039865"/>
    </source>
</evidence>
<name>A0A078B4L9_STYLE</name>
<evidence type="ECO:0000256" key="1">
    <source>
        <dbReference type="SAM" id="MobiDB-lite"/>
    </source>
</evidence>
<dbReference type="EMBL" id="CCKQ01016299">
    <property type="protein sequence ID" value="CDW88172.1"/>
    <property type="molecule type" value="Genomic_DNA"/>
</dbReference>